<evidence type="ECO:0000313" key="2">
    <source>
        <dbReference type="Proteomes" id="UP000634136"/>
    </source>
</evidence>
<evidence type="ECO:0000313" key="1">
    <source>
        <dbReference type="EMBL" id="KAF7827700.1"/>
    </source>
</evidence>
<proteinExistence type="predicted"/>
<dbReference type="Proteomes" id="UP000634136">
    <property type="component" value="Unassembled WGS sequence"/>
</dbReference>
<accession>A0A834TSL4</accession>
<name>A0A834TSL4_9FABA</name>
<organism evidence="1 2">
    <name type="scientific">Senna tora</name>
    <dbReference type="NCBI Taxonomy" id="362788"/>
    <lineage>
        <taxon>Eukaryota</taxon>
        <taxon>Viridiplantae</taxon>
        <taxon>Streptophyta</taxon>
        <taxon>Embryophyta</taxon>
        <taxon>Tracheophyta</taxon>
        <taxon>Spermatophyta</taxon>
        <taxon>Magnoliopsida</taxon>
        <taxon>eudicotyledons</taxon>
        <taxon>Gunneridae</taxon>
        <taxon>Pentapetalae</taxon>
        <taxon>rosids</taxon>
        <taxon>fabids</taxon>
        <taxon>Fabales</taxon>
        <taxon>Fabaceae</taxon>
        <taxon>Caesalpinioideae</taxon>
        <taxon>Cassia clade</taxon>
        <taxon>Senna</taxon>
    </lineage>
</organism>
<protein>
    <submittedName>
        <fullName evidence="1">Uncharacterized protein</fullName>
    </submittedName>
</protein>
<keyword evidence="2" id="KW-1185">Reference proteome</keyword>
<comment type="caution">
    <text evidence="1">The sequence shown here is derived from an EMBL/GenBank/DDBJ whole genome shotgun (WGS) entry which is preliminary data.</text>
</comment>
<sequence length="49" mass="5697">MGINVEEKKWRELYLGEGPICIGVLYRVESTCGLESVCIDRIAKQRRRK</sequence>
<reference evidence="1" key="1">
    <citation type="submission" date="2020-09" db="EMBL/GenBank/DDBJ databases">
        <title>Genome-Enabled Discovery of Anthraquinone Biosynthesis in Senna tora.</title>
        <authorList>
            <person name="Kang S.-H."/>
            <person name="Pandey R.P."/>
            <person name="Lee C.-M."/>
            <person name="Sim J.-S."/>
            <person name="Jeong J.-T."/>
            <person name="Choi B.-S."/>
            <person name="Jung M."/>
            <person name="Ginzburg D."/>
            <person name="Zhao K."/>
            <person name="Won S.Y."/>
            <person name="Oh T.-J."/>
            <person name="Yu Y."/>
            <person name="Kim N.-H."/>
            <person name="Lee O.R."/>
            <person name="Lee T.-H."/>
            <person name="Bashyal P."/>
            <person name="Kim T.-S."/>
            <person name="Lee W.-H."/>
            <person name="Kawkins C."/>
            <person name="Kim C.-K."/>
            <person name="Kim J.S."/>
            <person name="Ahn B.O."/>
            <person name="Rhee S.Y."/>
            <person name="Sohng J.K."/>
        </authorList>
    </citation>
    <scope>NUCLEOTIDE SEQUENCE</scope>
    <source>
        <tissue evidence="1">Leaf</tissue>
    </source>
</reference>
<dbReference type="AlphaFoldDB" id="A0A834TSL4"/>
<dbReference type="EMBL" id="JAAIUW010000006">
    <property type="protein sequence ID" value="KAF7827700.1"/>
    <property type="molecule type" value="Genomic_DNA"/>
</dbReference>
<gene>
    <name evidence="1" type="ORF">G2W53_018864</name>
</gene>